<feature type="transmembrane region" description="Helical" evidence="8">
    <location>
        <begin position="199"/>
        <end position="222"/>
    </location>
</feature>
<dbReference type="PANTHER" id="PTHR23522">
    <property type="entry name" value="BLL5896 PROTEIN"/>
    <property type="match status" value="1"/>
</dbReference>
<dbReference type="GO" id="GO:0030395">
    <property type="term" value="F:lactose binding"/>
    <property type="evidence" value="ECO:0007669"/>
    <property type="project" value="TreeGrafter"/>
</dbReference>
<dbReference type="Pfam" id="PF12832">
    <property type="entry name" value="MFS_1_like"/>
    <property type="match status" value="1"/>
</dbReference>
<keyword evidence="7 8" id="KW-0472">Membrane</keyword>
<proteinExistence type="predicted"/>
<keyword evidence="3" id="KW-1003">Cell membrane</keyword>
<dbReference type="NCBIfam" id="NF037955">
    <property type="entry name" value="mfs"/>
    <property type="match status" value="1"/>
</dbReference>
<feature type="domain" description="Major facilitator superfamily (MFS) profile" evidence="9">
    <location>
        <begin position="1"/>
        <end position="380"/>
    </location>
</feature>
<feature type="transmembrane region" description="Helical" evidence="8">
    <location>
        <begin position="265"/>
        <end position="285"/>
    </location>
</feature>
<evidence type="ECO:0000256" key="1">
    <source>
        <dbReference type="ARBA" id="ARBA00004429"/>
    </source>
</evidence>
<keyword evidence="2" id="KW-0813">Transport</keyword>
<comment type="subcellular location">
    <subcellularLocation>
        <location evidence="1">Cell inner membrane</location>
        <topology evidence="1">Multi-pass membrane protein</topology>
    </subcellularLocation>
</comment>
<evidence type="ECO:0000256" key="8">
    <source>
        <dbReference type="SAM" id="Phobius"/>
    </source>
</evidence>
<feature type="transmembrane region" description="Helical" evidence="8">
    <location>
        <begin position="358"/>
        <end position="380"/>
    </location>
</feature>
<dbReference type="InterPro" id="IPR020846">
    <property type="entry name" value="MFS_dom"/>
</dbReference>
<dbReference type="InterPro" id="IPR036259">
    <property type="entry name" value="MFS_trans_sf"/>
</dbReference>
<dbReference type="InterPro" id="IPR026032">
    <property type="entry name" value="HcaT-like"/>
</dbReference>
<dbReference type="GO" id="GO:0005886">
    <property type="term" value="C:plasma membrane"/>
    <property type="evidence" value="ECO:0007669"/>
    <property type="project" value="UniProtKB-SubCell"/>
</dbReference>
<feature type="transmembrane region" description="Helical" evidence="8">
    <location>
        <begin position="12"/>
        <end position="29"/>
    </location>
</feature>
<feature type="transmembrane region" description="Helical" evidence="8">
    <location>
        <begin position="41"/>
        <end position="60"/>
    </location>
</feature>
<keyword evidence="4" id="KW-0997">Cell inner membrane</keyword>
<feature type="transmembrane region" description="Helical" evidence="8">
    <location>
        <begin position="234"/>
        <end position="253"/>
    </location>
</feature>
<name>A0A1J5S8G6_9ZZZZ</name>
<evidence type="ECO:0000256" key="6">
    <source>
        <dbReference type="ARBA" id="ARBA00022989"/>
    </source>
</evidence>
<dbReference type="GO" id="GO:0015528">
    <property type="term" value="F:lactose:proton symporter activity"/>
    <property type="evidence" value="ECO:0007669"/>
    <property type="project" value="TreeGrafter"/>
</dbReference>
<feature type="transmembrane region" description="Helical" evidence="8">
    <location>
        <begin position="329"/>
        <end position="352"/>
    </location>
</feature>
<comment type="caution">
    <text evidence="10">The sequence shown here is derived from an EMBL/GenBank/DDBJ whole genome shotgun (WGS) entry which is preliminary data.</text>
</comment>
<protein>
    <submittedName>
        <fullName evidence="10">Putative 3-phenylpropionic acid transporter</fullName>
    </submittedName>
</protein>
<accession>A0A1J5S8G6</accession>
<organism evidence="10">
    <name type="scientific">mine drainage metagenome</name>
    <dbReference type="NCBI Taxonomy" id="410659"/>
    <lineage>
        <taxon>unclassified sequences</taxon>
        <taxon>metagenomes</taxon>
        <taxon>ecological metagenomes</taxon>
    </lineage>
</organism>
<feature type="transmembrane region" description="Helical" evidence="8">
    <location>
        <begin position="72"/>
        <end position="89"/>
    </location>
</feature>
<dbReference type="SUPFAM" id="SSF103473">
    <property type="entry name" value="MFS general substrate transporter"/>
    <property type="match status" value="1"/>
</dbReference>
<dbReference type="PROSITE" id="PS50850">
    <property type="entry name" value="MFS"/>
    <property type="match status" value="1"/>
</dbReference>
<dbReference type="Gene3D" id="1.20.1250.20">
    <property type="entry name" value="MFS general substrate transporter like domains"/>
    <property type="match status" value="2"/>
</dbReference>
<sequence length="390" mass="43206">MHLNLHARLSRFYFSYYFFVGAFVPYWGLYLQSEHFSAADIGILMSLFQISRIFAPNFWGWLADHTGKRAQWIRLTAFLGLCGFVAVFWAHGFMWLFFVMAALSLFTSSTLPLAESLTLAHLATTNGHYSRIRMWGSLGFIVASLVLGFMIDASGIRSLLWFLLLVQMTLFLLSYTLPDPKVAAHEHDHFSIWQVIKQPNVIALLVGCSLMVTAHGVLYNFYSIYLSAHGYSKGVIGLLWSVGVVCEIVVFMLMPRIMRRFSLKAILQISLALAVIRFSLIGIAVDNILLLILAQSLHAATFGSFHAASVEVIATFFKGRHQAKGQAIYNSVAYGVGGTIGGVAGGYALQYLGGQQTFMLAAIFPLLGFIVIGIGLKLNAMQQNAQGMFR</sequence>
<dbReference type="EMBL" id="MLJW01000056">
    <property type="protein sequence ID" value="OIR04607.1"/>
    <property type="molecule type" value="Genomic_DNA"/>
</dbReference>
<dbReference type="PIRSF" id="PIRSF004925">
    <property type="entry name" value="HcaT"/>
    <property type="match status" value="1"/>
</dbReference>
<evidence type="ECO:0000256" key="3">
    <source>
        <dbReference type="ARBA" id="ARBA00022475"/>
    </source>
</evidence>
<feature type="transmembrane region" description="Helical" evidence="8">
    <location>
        <begin position="135"/>
        <end position="153"/>
    </location>
</feature>
<dbReference type="PANTHER" id="PTHR23522:SF10">
    <property type="entry name" value="3-PHENYLPROPIONIC ACID TRANSPORTER-RELATED"/>
    <property type="match status" value="1"/>
</dbReference>
<feature type="transmembrane region" description="Helical" evidence="8">
    <location>
        <begin position="159"/>
        <end position="178"/>
    </location>
</feature>
<reference evidence="10" key="1">
    <citation type="submission" date="2016-10" db="EMBL/GenBank/DDBJ databases">
        <title>Sequence of Gallionella enrichment culture.</title>
        <authorList>
            <person name="Poehlein A."/>
            <person name="Muehling M."/>
            <person name="Daniel R."/>
        </authorList>
    </citation>
    <scope>NUCLEOTIDE SEQUENCE</scope>
</reference>
<evidence type="ECO:0000256" key="2">
    <source>
        <dbReference type="ARBA" id="ARBA00022448"/>
    </source>
</evidence>
<evidence type="ECO:0000256" key="7">
    <source>
        <dbReference type="ARBA" id="ARBA00023136"/>
    </source>
</evidence>
<dbReference type="AlphaFoldDB" id="A0A1J5S8G6"/>
<evidence type="ECO:0000256" key="5">
    <source>
        <dbReference type="ARBA" id="ARBA00022692"/>
    </source>
</evidence>
<evidence type="ECO:0000313" key="10">
    <source>
        <dbReference type="EMBL" id="OIR04607.1"/>
    </source>
</evidence>
<keyword evidence="6 8" id="KW-1133">Transmembrane helix</keyword>
<keyword evidence="5 8" id="KW-0812">Transmembrane</keyword>
<evidence type="ECO:0000256" key="4">
    <source>
        <dbReference type="ARBA" id="ARBA00022519"/>
    </source>
</evidence>
<dbReference type="InterPro" id="IPR024989">
    <property type="entry name" value="MFS_assoc_dom"/>
</dbReference>
<gene>
    <name evidence="10" type="primary">hcaT_2</name>
    <name evidence="10" type="ORF">GALL_132770</name>
</gene>
<evidence type="ECO:0000259" key="9">
    <source>
        <dbReference type="PROSITE" id="PS50850"/>
    </source>
</evidence>